<reference evidence="2" key="1">
    <citation type="submission" date="2022-11" db="UniProtKB">
        <authorList>
            <consortium name="WormBaseParasite"/>
        </authorList>
    </citation>
    <scope>IDENTIFICATION</scope>
</reference>
<dbReference type="GO" id="GO:0000793">
    <property type="term" value="C:condensed chromosome"/>
    <property type="evidence" value="ECO:0007669"/>
    <property type="project" value="TreeGrafter"/>
</dbReference>
<dbReference type="GO" id="GO:0000014">
    <property type="term" value="F:single-stranded DNA endodeoxyribonuclease activity"/>
    <property type="evidence" value="ECO:0007669"/>
    <property type="project" value="TreeGrafter"/>
</dbReference>
<dbReference type="GO" id="GO:0044547">
    <property type="term" value="F:DNA topoisomerase binding"/>
    <property type="evidence" value="ECO:0007669"/>
    <property type="project" value="TreeGrafter"/>
</dbReference>
<evidence type="ECO:0000313" key="1">
    <source>
        <dbReference type="Proteomes" id="UP000887540"/>
    </source>
</evidence>
<dbReference type="GO" id="GO:0046975">
    <property type="term" value="F:histone H3K36 methyltransferase activity"/>
    <property type="evidence" value="ECO:0007669"/>
    <property type="project" value="TreeGrafter"/>
</dbReference>
<protein>
    <submittedName>
        <fullName evidence="2">Transposase</fullName>
    </submittedName>
</protein>
<dbReference type="Gene3D" id="3.30.420.10">
    <property type="entry name" value="Ribonuclease H-like superfamily/Ribonuclease H"/>
    <property type="match status" value="1"/>
</dbReference>
<name>A0A914C756_9BILA</name>
<dbReference type="PANTHER" id="PTHR46060:SF2">
    <property type="entry name" value="HISTONE-LYSINE N-METHYLTRANSFERASE SETMAR"/>
    <property type="match status" value="1"/>
</dbReference>
<proteinExistence type="predicted"/>
<dbReference type="GO" id="GO:0005634">
    <property type="term" value="C:nucleus"/>
    <property type="evidence" value="ECO:0007669"/>
    <property type="project" value="TreeGrafter"/>
</dbReference>
<dbReference type="GO" id="GO:0000729">
    <property type="term" value="P:DNA double-strand break processing"/>
    <property type="evidence" value="ECO:0007669"/>
    <property type="project" value="TreeGrafter"/>
</dbReference>
<sequence>MIIIIMTRLRIVTVAIPRYMDGDKEVLTEDEKWTVYVNVIRKKEWRQRGEHATPTAKPGLHPKKVLLCFWWDTEGPVHWELLRQGQTITAEVYCAMLDRVAAALAAKRPHRQHQKFLHDNAKPHTARLTQQKLQQLGWEVLDHPPYSPDLAPSDYKAFRSLQNWLNGKEFATEAELRQSIQEWMDSRPAGFWVMGFVDLPDRWKKVIEYEGDYFPED</sequence>
<dbReference type="Pfam" id="PF01359">
    <property type="entry name" value="Transposase_1"/>
    <property type="match status" value="1"/>
</dbReference>
<dbReference type="GO" id="GO:0006303">
    <property type="term" value="P:double-strand break repair via nonhomologous end joining"/>
    <property type="evidence" value="ECO:0007669"/>
    <property type="project" value="TreeGrafter"/>
</dbReference>
<dbReference type="GO" id="GO:0003697">
    <property type="term" value="F:single-stranded DNA binding"/>
    <property type="evidence" value="ECO:0007669"/>
    <property type="project" value="TreeGrafter"/>
</dbReference>
<dbReference type="InterPro" id="IPR052709">
    <property type="entry name" value="Transposase-MT_Hybrid"/>
</dbReference>
<dbReference type="Proteomes" id="UP000887540">
    <property type="component" value="Unplaced"/>
</dbReference>
<dbReference type="PANTHER" id="PTHR46060">
    <property type="entry name" value="MARINER MOS1 TRANSPOSASE-LIKE PROTEIN"/>
    <property type="match status" value="1"/>
</dbReference>
<dbReference type="GO" id="GO:0035861">
    <property type="term" value="C:site of double-strand break"/>
    <property type="evidence" value="ECO:0007669"/>
    <property type="project" value="TreeGrafter"/>
</dbReference>
<dbReference type="GO" id="GO:0015074">
    <property type="term" value="P:DNA integration"/>
    <property type="evidence" value="ECO:0007669"/>
    <property type="project" value="TreeGrafter"/>
</dbReference>
<evidence type="ECO:0000313" key="2">
    <source>
        <dbReference type="WBParaSite" id="ACRNAN_Path_472.g1783.t1"/>
    </source>
</evidence>
<dbReference type="InterPro" id="IPR036397">
    <property type="entry name" value="RNaseH_sf"/>
</dbReference>
<organism evidence="1 2">
    <name type="scientific">Acrobeloides nanus</name>
    <dbReference type="NCBI Taxonomy" id="290746"/>
    <lineage>
        <taxon>Eukaryota</taxon>
        <taxon>Metazoa</taxon>
        <taxon>Ecdysozoa</taxon>
        <taxon>Nematoda</taxon>
        <taxon>Chromadorea</taxon>
        <taxon>Rhabditida</taxon>
        <taxon>Tylenchina</taxon>
        <taxon>Cephalobomorpha</taxon>
        <taxon>Cephaloboidea</taxon>
        <taxon>Cephalobidae</taxon>
        <taxon>Acrobeloides</taxon>
    </lineage>
</organism>
<accession>A0A914C756</accession>
<dbReference type="GO" id="GO:0003690">
    <property type="term" value="F:double-stranded DNA binding"/>
    <property type="evidence" value="ECO:0007669"/>
    <property type="project" value="TreeGrafter"/>
</dbReference>
<dbReference type="GO" id="GO:0031297">
    <property type="term" value="P:replication fork processing"/>
    <property type="evidence" value="ECO:0007669"/>
    <property type="project" value="TreeGrafter"/>
</dbReference>
<dbReference type="InterPro" id="IPR001888">
    <property type="entry name" value="Transposase_1"/>
</dbReference>
<dbReference type="AlphaFoldDB" id="A0A914C756"/>
<dbReference type="GO" id="GO:0044774">
    <property type="term" value="P:mitotic DNA integrity checkpoint signaling"/>
    <property type="evidence" value="ECO:0007669"/>
    <property type="project" value="TreeGrafter"/>
</dbReference>
<dbReference type="WBParaSite" id="ACRNAN_Path_472.g1783.t1">
    <property type="protein sequence ID" value="ACRNAN_Path_472.g1783.t1"/>
    <property type="gene ID" value="ACRNAN_Path_472.g1783"/>
</dbReference>
<dbReference type="GO" id="GO:0042800">
    <property type="term" value="F:histone H3K4 methyltransferase activity"/>
    <property type="evidence" value="ECO:0007669"/>
    <property type="project" value="TreeGrafter"/>
</dbReference>
<keyword evidence="1" id="KW-1185">Reference proteome</keyword>